<organism evidence="2 3">
    <name type="scientific">Linnemannia gamsii</name>
    <dbReference type="NCBI Taxonomy" id="64522"/>
    <lineage>
        <taxon>Eukaryota</taxon>
        <taxon>Fungi</taxon>
        <taxon>Fungi incertae sedis</taxon>
        <taxon>Mucoromycota</taxon>
        <taxon>Mortierellomycotina</taxon>
        <taxon>Mortierellomycetes</taxon>
        <taxon>Mortierellales</taxon>
        <taxon>Mortierellaceae</taxon>
        <taxon>Linnemannia</taxon>
    </lineage>
</organism>
<accession>A0A9P6QP76</accession>
<dbReference type="Proteomes" id="UP000823405">
    <property type="component" value="Unassembled WGS sequence"/>
</dbReference>
<protein>
    <recommendedName>
        <fullName evidence="4">Blue (type 1) copper domain-containing protein</fullName>
    </recommendedName>
</protein>
<dbReference type="AlphaFoldDB" id="A0A9P6QP76"/>
<dbReference type="InterPro" id="IPR008972">
    <property type="entry name" value="Cupredoxin"/>
</dbReference>
<evidence type="ECO:0000313" key="2">
    <source>
        <dbReference type="EMBL" id="KAG0280546.1"/>
    </source>
</evidence>
<feature type="chain" id="PRO_5040214754" description="Blue (type 1) copper domain-containing protein" evidence="1">
    <location>
        <begin position="21"/>
        <end position="112"/>
    </location>
</feature>
<dbReference type="EMBL" id="JAAAIN010004496">
    <property type="protein sequence ID" value="KAG0280546.1"/>
    <property type="molecule type" value="Genomic_DNA"/>
</dbReference>
<keyword evidence="3" id="KW-1185">Reference proteome</keyword>
<evidence type="ECO:0000313" key="3">
    <source>
        <dbReference type="Proteomes" id="UP000823405"/>
    </source>
</evidence>
<reference evidence="2" key="1">
    <citation type="journal article" date="2020" name="Fungal Divers.">
        <title>Resolving the Mortierellaceae phylogeny through synthesis of multi-gene phylogenetics and phylogenomics.</title>
        <authorList>
            <person name="Vandepol N."/>
            <person name="Liber J."/>
            <person name="Desiro A."/>
            <person name="Na H."/>
            <person name="Kennedy M."/>
            <person name="Barry K."/>
            <person name="Grigoriev I.V."/>
            <person name="Miller A.N."/>
            <person name="O'Donnell K."/>
            <person name="Stajich J.E."/>
            <person name="Bonito G."/>
        </authorList>
    </citation>
    <scope>NUCLEOTIDE SEQUENCE</scope>
    <source>
        <strain evidence="2">NVP60</strain>
    </source>
</reference>
<dbReference type="OrthoDB" id="2367549at2759"/>
<evidence type="ECO:0000256" key="1">
    <source>
        <dbReference type="SAM" id="SignalP"/>
    </source>
</evidence>
<evidence type="ECO:0008006" key="4">
    <source>
        <dbReference type="Google" id="ProtNLM"/>
    </source>
</evidence>
<feature type="signal peptide" evidence="1">
    <location>
        <begin position="1"/>
        <end position="20"/>
    </location>
</feature>
<feature type="non-terminal residue" evidence="2">
    <location>
        <position position="112"/>
    </location>
</feature>
<sequence>MHFPTLAIVGAIFIPAFAIAAGPKTVDVTMFDFPSTLTYPPKFAPRFDPDKVVINIGDTVRWTNKGNVPHTVDAGPDCSALAEDQEFSSKKLNAVTRHVMPGGTFEHTFDKA</sequence>
<gene>
    <name evidence="2" type="ORF">BGZ97_009376</name>
</gene>
<comment type="caution">
    <text evidence="2">The sequence shown here is derived from an EMBL/GenBank/DDBJ whole genome shotgun (WGS) entry which is preliminary data.</text>
</comment>
<proteinExistence type="predicted"/>
<name>A0A9P6QP76_9FUNG</name>
<dbReference type="SUPFAM" id="SSF49503">
    <property type="entry name" value="Cupredoxins"/>
    <property type="match status" value="1"/>
</dbReference>
<dbReference type="Gene3D" id="2.60.40.420">
    <property type="entry name" value="Cupredoxins - blue copper proteins"/>
    <property type="match status" value="1"/>
</dbReference>
<keyword evidence="1" id="KW-0732">Signal</keyword>